<sequence length="53" mass="6047">MQTSCNDPVAVFDSLMEQYVVAVSERMTPTRKAERDGLNKLMSLVRQPGRRPH</sequence>
<comment type="caution">
    <text evidence="1">The sequence shown here is derived from an EMBL/GenBank/DDBJ whole genome shotgun (WGS) entry which is preliminary data.</text>
</comment>
<organism evidence="1 2">
    <name type="scientific">Fibrisoma limi BUZ 3</name>
    <dbReference type="NCBI Taxonomy" id="1185876"/>
    <lineage>
        <taxon>Bacteria</taxon>
        <taxon>Pseudomonadati</taxon>
        <taxon>Bacteroidota</taxon>
        <taxon>Cytophagia</taxon>
        <taxon>Cytophagales</taxon>
        <taxon>Spirosomataceae</taxon>
        <taxon>Fibrisoma</taxon>
    </lineage>
</organism>
<name>I2GPD3_9BACT</name>
<proteinExistence type="predicted"/>
<dbReference type="EMBL" id="CAIT01000009">
    <property type="protein sequence ID" value="CCH55761.1"/>
    <property type="molecule type" value="Genomic_DNA"/>
</dbReference>
<protein>
    <submittedName>
        <fullName evidence="1">Uncharacterized protein</fullName>
    </submittedName>
</protein>
<evidence type="ECO:0000313" key="1">
    <source>
        <dbReference type="EMBL" id="CCH55761.1"/>
    </source>
</evidence>
<dbReference type="Proteomes" id="UP000009309">
    <property type="component" value="Unassembled WGS sequence"/>
</dbReference>
<keyword evidence="2" id="KW-1185">Reference proteome</keyword>
<gene>
    <name evidence="1" type="ORF">BN8_05046</name>
</gene>
<evidence type="ECO:0000313" key="2">
    <source>
        <dbReference type="Proteomes" id="UP000009309"/>
    </source>
</evidence>
<accession>I2GPD3</accession>
<dbReference type="AlphaFoldDB" id="I2GPD3"/>
<reference evidence="1 2" key="1">
    <citation type="journal article" date="2012" name="J. Bacteriol.">
        <title>Genome Sequence of the Filamentous Bacterium Fibrisoma limi BUZ 3T.</title>
        <authorList>
            <person name="Filippini M."/>
            <person name="Qi W."/>
            <person name="Jaenicke S."/>
            <person name="Goesmann A."/>
            <person name="Smits T.H."/>
            <person name="Bagheri H.C."/>
        </authorList>
    </citation>
    <scope>NUCLEOTIDE SEQUENCE [LARGE SCALE GENOMIC DNA]</scope>
    <source>
        <strain evidence="2">BUZ 3T</strain>
    </source>
</reference>